<name>A0A183F065_9BILA</name>
<evidence type="ECO:0000313" key="1">
    <source>
        <dbReference type="WBParaSite" id="GPUH_0002663601-mRNA-1"/>
    </source>
</evidence>
<accession>A0A183F065</accession>
<dbReference type="WBParaSite" id="GPUH_0002663601-mRNA-1">
    <property type="protein sequence ID" value="GPUH_0002663601-mRNA-1"/>
    <property type="gene ID" value="GPUH_0002663601"/>
</dbReference>
<reference evidence="1" key="1">
    <citation type="submission" date="2016-06" db="UniProtKB">
        <authorList>
            <consortium name="WormBaseParasite"/>
        </authorList>
    </citation>
    <scope>IDENTIFICATION</scope>
</reference>
<dbReference type="InterPro" id="IPR010414">
    <property type="entry name" value="FRG1"/>
</dbReference>
<proteinExistence type="predicted"/>
<sequence length="72" mass="7457">LEAATAVTDSDVEAHGGWRHLADETDLRGGINIAIESNSTPSTYLAAMDNGHFTIGAPHLAAEGPSPNEVCL</sequence>
<protein>
    <submittedName>
        <fullName evidence="1">Gamma-glutamyltransferase</fullName>
    </submittedName>
</protein>
<dbReference type="Gene3D" id="2.80.10.50">
    <property type="match status" value="1"/>
</dbReference>
<dbReference type="Pfam" id="PF06229">
    <property type="entry name" value="FRG1"/>
    <property type="match status" value="1"/>
</dbReference>
<organism evidence="1">
    <name type="scientific">Gongylonema pulchrum</name>
    <dbReference type="NCBI Taxonomy" id="637853"/>
    <lineage>
        <taxon>Eukaryota</taxon>
        <taxon>Metazoa</taxon>
        <taxon>Ecdysozoa</taxon>
        <taxon>Nematoda</taxon>
        <taxon>Chromadorea</taxon>
        <taxon>Rhabditida</taxon>
        <taxon>Spirurina</taxon>
        <taxon>Spiruromorpha</taxon>
        <taxon>Spiruroidea</taxon>
        <taxon>Gongylonematidae</taxon>
        <taxon>Gongylonema</taxon>
    </lineage>
</organism>
<dbReference type="AlphaFoldDB" id="A0A183F065"/>